<keyword evidence="6" id="KW-0808">Transferase</keyword>
<feature type="domain" description="HTH crp-type" evidence="5">
    <location>
        <begin position="151"/>
        <end position="221"/>
    </location>
</feature>
<dbReference type="InterPro" id="IPR018490">
    <property type="entry name" value="cNMP-bd_dom_sf"/>
</dbReference>
<feature type="domain" description="Cyclic nucleotide-binding" evidence="4">
    <location>
        <begin position="51"/>
        <end position="117"/>
    </location>
</feature>
<evidence type="ECO:0000256" key="1">
    <source>
        <dbReference type="ARBA" id="ARBA00023015"/>
    </source>
</evidence>
<keyword evidence="6" id="KW-0418">Kinase</keyword>
<organism evidence="6 7">
    <name type="scientific">Desulforhopalus singaporensis</name>
    <dbReference type="NCBI Taxonomy" id="91360"/>
    <lineage>
        <taxon>Bacteria</taxon>
        <taxon>Pseudomonadati</taxon>
        <taxon>Thermodesulfobacteriota</taxon>
        <taxon>Desulfobulbia</taxon>
        <taxon>Desulfobulbales</taxon>
        <taxon>Desulfocapsaceae</taxon>
        <taxon>Desulforhopalus</taxon>
    </lineage>
</organism>
<dbReference type="SUPFAM" id="SSF51206">
    <property type="entry name" value="cAMP-binding domain-like"/>
    <property type="match status" value="1"/>
</dbReference>
<gene>
    <name evidence="6" type="ORF">SAMN05660330_04172</name>
</gene>
<keyword evidence="1" id="KW-0805">Transcription regulation</keyword>
<accession>A0A1H0VPU9</accession>
<evidence type="ECO:0000259" key="4">
    <source>
        <dbReference type="PROSITE" id="PS50042"/>
    </source>
</evidence>
<dbReference type="InterPro" id="IPR014710">
    <property type="entry name" value="RmlC-like_jellyroll"/>
</dbReference>
<evidence type="ECO:0000256" key="3">
    <source>
        <dbReference type="ARBA" id="ARBA00023163"/>
    </source>
</evidence>
<protein>
    <submittedName>
        <fullName evidence="6">cAMP-binding domain of CRP or a regulatory subunit of cAMP-dependent protein kinases</fullName>
    </submittedName>
</protein>
<dbReference type="PROSITE" id="PS50042">
    <property type="entry name" value="CNMP_BINDING_3"/>
    <property type="match status" value="1"/>
</dbReference>
<dbReference type="InterPro" id="IPR036390">
    <property type="entry name" value="WH_DNA-bd_sf"/>
</dbReference>
<proteinExistence type="predicted"/>
<dbReference type="STRING" id="91360.SAMN05660330_04172"/>
<dbReference type="OrthoDB" id="5455737at2"/>
<evidence type="ECO:0000313" key="6">
    <source>
        <dbReference type="EMBL" id="SDP80208.1"/>
    </source>
</evidence>
<dbReference type="Pfam" id="PF00027">
    <property type="entry name" value="cNMP_binding"/>
    <property type="match status" value="1"/>
</dbReference>
<dbReference type="InterPro" id="IPR012318">
    <property type="entry name" value="HTH_CRP"/>
</dbReference>
<dbReference type="GO" id="GO:0016301">
    <property type="term" value="F:kinase activity"/>
    <property type="evidence" value="ECO:0007669"/>
    <property type="project" value="UniProtKB-KW"/>
</dbReference>
<dbReference type="InterPro" id="IPR000595">
    <property type="entry name" value="cNMP-bd_dom"/>
</dbReference>
<evidence type="ECO:0000256" key="2">
    <source>
        <dbReference type="ARBA" id="ARBA00023125"/>
    </source>
</evidence>
<dbReference type="PROSITE" id="PS51063">
    <property type="entry name" value="HTH_CRP_2"/>
    <property type="match status" value="1"/>
</dbReference>
<dbReference type="GO" id="GO:0003677">
    <property type="term" value="F:DNA binding"/>
    <property type="evidence" value="ECO:0007669"/>
    <property type="project" value="UniProtKB-KW"/>
</dbReference>
<dbReference type="Pfam" id="PF13545">
    <property type="entry name" value="HTH_Crp_2"/>
    <property type="match status" value="1"/>
</dbReference>
<keyword evidence="2" id="KW-0238">DNA-binding</keyword>
<dbReference type="SUPFAM" id="SSF46785">
    <property type="entry name" value="Winged helix' DNA-binding domain"/>
    <property type="match status" value="1"/>
</dbReference>
<evidence type="ECO:0000259" key="5">
    <source>
        <dbReference type="PROSITE" id="PS51063"/>
    </source>
</evidence>
<dbReference type="Gene3D" id="2.60.120.10">
    <property type="entry name" value="Jelly Rolls"/>
    <property type="match status" value="1"/>
</dbReference>
<dbReference type="RefSeq" id="WP_092226034.1">
    <property type="nucleotide sequence ID" value="NZ_FNJI01000057.1"/>
</dbReference>
<reference evidence="6 7" key="1">
    <citation type="submission" date="2016-10" db="EMBL/GenBank/DDBJ databases">
        <authorList>
            <person name="de Groot N.N."/>
        </authorList>
    </citation>
    <scope>NUCLEOTIDE SEQUENCE [LARGE SCALE GENOMIC DNA]</scope>
    <source>
        <strain evidence="6 7">DSM 12130</strain>
    </source>
</reference>
<dbReference type="SMART" id="SM00419">
    <property type="entry name" value="HTH_CRP"/>
    <property type="match status" value="1"/>
</dbReference>
<keyword evidence="3" id="KW-0804">Transcription</keyword>
<dbReference type="Proteomes" id="UP000199073">
    <property type="component" value="Unassembled WGS sequence"/>
</dbReference>
<dbReference type="GO" id="GO:0006355">
    <property type="term" value="P:regulation of DNA-templated transcription"/>
    <property type="evidence" value="ECO:0007669"/>
    <property type="project" value="InterPro"/>
</dbReference>
<name>A0A1H0VPU9_9BACT</name>
<dbReference type="EMBL" id="FNJI01000057">
    <property type="protein sequence ID" value="SDP80208.1"/>
    <property type="molecule type" value="Genomic_DNA"/>
</dbReference>
<keyword evidence="7" id="KW-1185">Reference proteome</keyword>
<sequence>MSKNNRDKYKQDLAVFCIRELNAPWREIMHLGKRKTFPQNSEIHTPSENVFYFLDKGRIRLTGLAENGKERVILMLEHGVILGEIPHIHKSFDHFYILQTLSECELIAFPKTLLKDVDFCRKHPHLILNLIKSVAIKAGAFFGQLYDSNLFDCRCMICRMLAQIWREHGEPATLSPNLSQTDIANILGIHRSSVCRVIRQLRDEKIIGQFSKNRLDILNTDALLRCGKLL</sequence>
<dbReference type="AlphaFoldDB" id="A0A1H0VPU9"/>
<dbReference type="CDD" id="cd00038">
    <property type="entry name" value="CAP_ED"/>
    <property type="match status" value="1"/>
</dbReference>
<evidence type="ECO:0000313" key="7">
    <source>
        <dbReference type="Proteomes" id="UP000199073"/>
    </source>
</evidence>